<reference evidence="2" key="1">
    <citation type="submission" date="2020-02" db="EMBL/GenBank/DDBJ databases">
        <authorList>
            <person name="Meier V. D."/>
        </authorList>
    </citation>
    <scope>NUCLEOTIDE SEQUENCE</scope>
    <source>
        <strain evidence="2">AVDCRST_MAG10</strain>
    </source>
</reference>
<evidence type="ECO:0000313" key="2">
    <source>
        <dbReference type="EMBL" id="CAA9244026.1"/>
    </source>
</evidence>
<feature type="non-terminal residue" evidence="2">
    <location>
        <position position="224"/>
    </location>
</feature>
<dbReference type="AlphaFoldDB" id="A0A6J4I6J7"/>
<feature type="non-terminal residue" evidence="2">
    <location>
        <position position="1"/>
    </location>
</feature>
<proteinExistence type="predicted"/>
<sequence>DVRAVRAREPAEAGAVAVPGSPARGAGPRGRAVGDVPVPGSRGAAPTGRSHPGDRLWPRAAVAVPGSRILQPQHHRHRRRRGQARRGPGGGGGRRFGRVLRGGVRRRAARRAVGRDGHRRRAVPALGVRPGRPPAGLCRRAGARRRAGREGDGPRPPLEVPVEHPPGDGGGQDPGHHRRRGADVPPTGRAGCGHGGRRPHRAGPPDPPGLSASSSPAGGSQAGM</sequence>
<gene>
    <name evidence="2" type="ORF">AVDCRST_MAG10-1834</name>
</gene>
<name>A0A6J4I6J7_9ACTN</name>
<feature type="compositionally biased region" description="Basic residues" evidence="1">
    <location>
        <begin position="73"/>
        <end position="84"/>
    </location>
</feature>
<accession>A0A6J4I6J7</accession>
<feature type="compositionally biased region" description="Basic residues" evidence="1">
    <location>
        <begin position="95"/>
        <end position="122"/>
    </location>
</feature>
<feature type="compositionally biased region" description="Basic and acidic residues" evidence="1">
    <location>
        <begin position="1"/>
        <end position="11"/>
    </location>
</feature>
<feature type="compositionally biased region" description="Low complexity" evidence="1">
    <location>
        <begin position="12"/>
        <end position="36"/>
    </location>
</feature>
<dbReference type="EMBL" id="CADCTB010000115">
    <property type="protein sequence ID" value="CAA9244026.1"/>
    <property type="molecule type" value="Genomic_DNA"/>
</dbReference>
<feature type="region of interest" description="Disordered" evidence="1">
    <location>
        <begin position="1"/>
        <end position="224"/>
    </location>
</feature>
<protein>
    <submittedName>
        <fullName evidence="2">Uncharacterized protein</fullName>
    </submittedName>
</protein>
<organism evidence="2">
    <name type="scientific">uncultured Acidimicrobiales bacterium</name>
    <dbReference type="NCBI Taxonomy" id="310071"/>
    <lineage>
        <taxon>Bacteria</taxon>
        <taxon>Bacillati</taxon>
        <taxon>Actinomycetota</taxon>
        <taxon>Acidimicrobiia</taxon>
        <taxon>Acidimicrobiales</taxon>
        <taxon>environmental samples</taxon>
    </lineage>
</organism>
<feature type="compositionally biased region" description="Low complexity" evidence="1">
    <location>
        <begin position="209"/>
        <end position="224"/>
    </location>
</feature>
<evidence type="ECO:0000256" key="1">
    <source>
        <dbReference type="SAM" id="MobiDB-lite"/>
    </source>
</evidence>